<accession>S9TE27</accession>
<evidence type="ECO:0000313" key="3">
    <source>
        <dbReference type="Proteomes" id="UP000015354"/>
    </source>
</evidence>
<keyword evidence="3" id="KW-1185">Reference proteome</keyword>
<dbReference type="AlphaFoldDB" id="S9TE27"/>
<keyword evidence="1" id="KW-0472">Membrane</keyword>
<feature type="transmembrane region" description="Helical" evidence="1">
    <location>
        <begin position="94"/>
        <end position="114"/>
    </location>
</feature>
<organism evidence="2 3">
    <name type="scientific">Strigomonas culicis</name>
    <dbReference type="NCBI Taxonomy" id="28005"/>
    <lineage>
        <taxon>Eukaryota</taxon>
        <taxon>Discoba</taxon>
        <taxon>Euglenozoa</taxon>
        <taxon>Kinetoplastea</taxon>
        <taxon>Metakinetoplastina</taxon>
        <taxon>Trypanosomatida</taxon>
        <taxon>Trypanosomatidae</taxon>
        <taxon>Strigomonadinae</taxon>
        <taxon>Strigomonas</taxon>
    </lineage>
</organism>
<keyword evidence="1" id="KW-1133">Transmembrane helix</keyword>
<evidence type="ECO:0000313" key="2">
    <source>
        <dbReference type="EMBL" id="EPY15209.1"/>
    </source>
</evidence>
<dbReference type="Proteomes" id="UP000015354">
    <property type="component" value="Unassembled WGS sequence"/>
</dbReference>
<protein>
    <submittedName>
        <fullName evidence="2">Uncharacterized protein</fullName>
    </submittedName>
</protein>
<name>S9TE27_9TRYP</name>
<proteinExistence type="predicted"/>
<keyword evidence="1" id="KW-0812">Transmembrane</keyword>
<evidence type="ECO:0000256" key="1">
    <source>
        <dbReference type="SAM" id="Phobius"/>
    </source>
</evidence>
<sequence length="482" mass="54610">MFAILMYGAFIEHIHKYCGLLYIALRLASPIRDVPSRVLCLRERLIFLENPTLASFFHSWEPFTLQDGIRRKRLIALFGIETVRRSVVFQTPRTIALLFMLIQTCAIAFSSYTYTLLCLTSVLQTYFLGDGFLLDEAVEWRLSLCHFAECMAEEYLTHCFSFEYKNAAQHYYDDFRCDSALRPKEELGSALYNVPVHLFLELYRVKLIFDKYGLYTKDEFSPVQLFWQRFVAAVRVTSISLPTEEANEAQGRTDEGEGDERGINALLLDLMPLVELEVQACDTKQVPHGSHIAAEDRGYARVLGTARYIVHRVFPWARLHAQSRQEEDRLLSESELGVLGVEFCASLKRKHGSAAIGVPIDVHCMRAVALTPSIRRKVAVFALILTLLQVPHLKDSQTGGAYTLARLELLSATFLLASGPSLERSGSGLMVAVAHMRQIEKLVNVFRHNLYGAIRKGARKEQMEDAFTSASVPKLLNLFKDV</sequence>
<dbReference type="EMBL" id="ATMH01012405">
    <property type="protein sequence ID" value="EPY15209.1"/>
    <property type="molecule type" value="Genomic_DNA"/>
</dbReference>
<gene>
    <name evidence="2" type="ORF">STCU_12246</name>
</gene>
<reference evidence="2 3" key="1">
    <citation type="journal article" date="2013" name="PLoS ONE">
        <title>Predicting the Proteins of Angomonas deanei, Strigomonas culicis and Their Respective Endosymbionts Reveals New Aspects of the Trypanosomatidae Family.</title>
        <authorList>
            <person name="Motta M.C."/>
            <person name="Martins A.C."/>
            <person name="de Souza S.S."/>
            <person name="Catta-Preta C.M."/>
            <person name="Silva R."/>
            <person name="Klein C.C."/>
            <person name="de Almeida L.G."/>
            <person name="de Lima Cunha O."/>
            <person name="Ciapina L.P."/>
            <person name="Brocchi M."/>
            <person name="Colabardini A.C."/>
            <person name="de Araujo Lima B."/>
            <person name="Machado C.R."/>
            <person name="de Almeida Soares C.M."/>
            <person name="Probst C.M."/>
            <person name="de Menezes C.B."/>
            <person name="Thompson C.E."/>
            <person name="Bartholomeu D.C."/>
            <person name="Gradia D.F."/>
            <person name="Pavoni D.P."/>
            <person name="Grisard E.C."/>
            <person name="Fantinatti-Garboggini F."/>
            <person name="Marchini F.K."/>
            <person name="Rodrigues-Luiz G.F."/>
            <person name="Wagner G."/>
            <person name="Goldman G.H."/>
            <person name="Fietto J.L."/>
            <person name="Elias M.C."/>
            <person name="Goldman M.H."/>
            <person name="Sagot M.F."/>
            <person name="Pereira M."/>
            <person name="Stoco P.H."/>
            <person name="de Mendonca-Neto R.P."/>
            <person name="Teixeira S.M."/>
            <person name="Maciel T.E."/>
            <person name="de Oliveira Mendes T.A."/>
            <person name="Urmenyi T.P."/>
            <person name="de Souza W."/>
            <person name="Schenkman S."/>
            <person name="de Vasconcelos A.T."/>
        </authorList>
    </citation>
    <scope>NUCLEOTIDE SEQUENCE [LARGE SCALE GENOMIC DNA]</scope>
</reference>
<comment type="caution">
    <text evidence="2">The sequence shown here is derived from an EMBL/GenBank/DDBJ whole genome shotgun (WGS) entry which is preliminary data.</text>
</comment>